<dbReference type="EMBL" id="BMQD01000004">
    <property type="protein sequence ID" value="GGK59085.1"/>
    <property type="molecule type" value="Genomic_DNA"/>
</dbReference>
<evidence type="ECO:0000313" key="1">
    <source>
        <dbReference type="EMBL" id="GGK59085.1"/>
    </source>
</evidence>
<proteinExistence type="predicted"/>
<reference evidence="1" key="2">
    <citation type="submission" date="2022-09" db="EMBL/GenBank/DDBJ databases">
        <authorList>
            <person name="Sun Q."/>
            <person name="Ohkuma M."/>
        </authorList>
    </citation>
    <scope>NUCLEOTIDE SEQUENCE</scope>
    <source>
        <strain evidence="1">JCM 3093</strain>
    </source>
</reference>
<organism evidence="1 2">
    <name type="scientific">Planomonospora parontospora</name>
    <dbReference type="NCBI Taxonomy" id="58119"/>
    <lineage>
        <taxon>Bacteria</taxon>
        <taxon>Bacillati</taxon>
        <taxon>Actinomycetota</taxon>
        <taxon>Actinomycetes</taxon>
        <taxon>Streptosporangiales</taxon>
        <taxon>Streptosporangiaceae</taxon>
        <taxon>Planomonospora</taxon>
    </lineage>
</organism>
<name>A0AA37BEC7_9ACTN</name>
<protein>
    <submittedName>
        <fullName evidence="1">Uncharacterized protein</fullName>
    </submittedName>
</protein>
<reference evidence="1" key="1">
    <citation type="journal article" date="2014" name="Int. J. Syst. Evol. Microbiol.">
        <title>Complete genome sequence of Corynebacterium casei LMG S-19264T (=DSM 44701T), isolated from a smear-ripened cheese.</title>
        <authorList>
            <consortium name="US DOE Joint Genome Institute (JGI-PGF)"/>
            <person name="Walter F."/>
            <person name="Albersmeier A."/>
            <person name="Kalinowski J."/>
            <person name="Ruckert C."/>
        </authorList>
    </citation>
    <scope>NUCLEOTIDE SEQUENCE</scope>
    <source>
        <strain evidence="1">JCM 3093</strain>
    </source>
</reference>
<dbReference type="Proteomes" id="UP000627984">
    <property type="component" value="Unassembled WGS sequence"/>
</dbReference>
<comment type="caution">
    <text evidence="1">The sequence shown here is derived from an EMBL/GenBank/DDBJ whole genome shotgun (WGS) entry which is preliminary data.</text>
</comment>
<dbReference type="AlphaFoldDB" id="A0AA37BEC7"/>
<sequence length="87" mass="9930">MARRNVYIDDELDAQLKRHRKLNASEIFQRAVRDAILASEMDDYLGEVETELSERGVTDEEWAEAEARAAEFMDRIDRSGGAERLAG</sequence>
<accession>A0AA37BEC7</accession>
<evidence type="ECO:0000313" key="2">
    <source>
        <dbReference type="Proteomes" id="UP000627984"/>
    </source>
</evidence>
<dbReference type="RefSeq" id="WP_191894317.1">
    <property type="nucleotide sequence ID" value="NZ_BMQD01000004.1"/>
</dbReference>
<gene>
    <name evidence="1" type="ORF">GCM10010126_18320</name>
</gene>